<evidence type="ECO:0000256" key="1">
    <source>
        <dbReference type="ARBA" id="ARBA00022737"/>
    </source>
</evidence>
<reference evidence="8" key="1">
    <citation type="submission" date="2019-06" db="EMBL/GenBank/DDBJ databases">
        <title>Draft genome sequence of the griseofulvin-producing fungus Xylaria cubensis strain G536.</title>
        <authorList>
            <person name="Mead M.E."/>
            <person name="Raja H.A."/>
            <person name="Steenwyk J.L."/>
            <person name="Knowles S.L."/>
            <person name="Oberlies N.H."/>
            <person name="Rokas A."/>
        </authorList>
    </citation>
    <scope>NUCLEOTIDE SEQUENCE [LARGE SCALE GENOMIC DNA]</scope>
    <source>
        <strain evidence="8">G536</strain>
    </source>
</reference>
<keyword evidence="1" id="KW-0677">Repeat</keyword>
<dbReference type="SUPFAM" id="SSF48403">
    <property type="entry name" value="Ankyrin repeat"/>
    <property type="match status" value="1"/>
</dbReference>
<feature type="domain" description="Nucleoside phosphorylase" evidence="5">
    <location>
        <begin position="66"/>
        <end position="342"/>
    </location>
</feature>
<dbReference type="PROSITE" id="PS50088">
    <property type="entry name" value="ANK_REPEAT"/>
    <property type="match status" value="10"/>
</dbReference>
<dbReference type="GO" id="GO:0004842">
    <property type="term" value="F:ubiquitin-protein transferase activity"/>
    <property type="evidence" value="ECO:0007669"/>
    <property type="project" value="TreeGrafter"/>
</dbReference>
<dbReference type="SUPFAM" id="SSF53167">
    <property type="entry name" value="Purine and uridine phosphorylases"/>
    <property type="match status" value="1"/>
</dbReference>
<dbReference type="Gene3D" id="3.40.50.1580">
    <property type="entry name" value="Nucleoside phosphorylase domain"/>
    <property type="match status" value="1"/>
</dbReference>
<evidence type="ECO:0000313" key="7">
    <source>
        <dbReference type="EMBL" id="TRX90003.1"/>
    </source>
</evidence>
<dbReference type="PRINTS" id="PR01415">
    <property type="entry name" value="ANKYRIN"/>
</dbReference>
<evidence type="ECO:0000259" key="6">
    <source>
        <dbReference type="Pfam" id="PF24883"/>
    </source>
</evidence>
<proteinExistence type="predicted"/>
<dbReference type="OrthoDB" id="194358at2759"/>
<evidence type="ECO:0000313" key="8">
    <source>
        <dbReference type="Proteomes" id="UP000319160"/>
    </source>
</evidence>
<feature type="repeat" description="ANK" evidence="3">
    <location>
        <begin position="1250"/>
        <end position="1282"/>
    </location>
</feature>
<dbReference type="PROSITE" id="PS50297">
    <property type="entry name" value="ANK_REP_REGION"/>
    <property type="match status" value="10"/>
</dbReference>
<feature type="compositionally biased region" description="Polar residues" evidence="4">
    <location>
        <begin position="37"/>
        <end position="49"/>
    </location>
</feature>
<dbReference type="Gene3D" id="3.40.50.300">
    <property type="entry name" value="P-loop containing nucleotide triphosphate hydrolases"/>
    <property type="match status" value="1"/>
</dbReference>
<dbReference type="PANTHER" id="PTHR24171">
    <property type="entry name" value="ANKYRIN REPEAT DOMAIN-CONTAINING PROTEIN 39-RELATED"/>
    <property type="match status" value="1"/>
</dbReference>
<feature type="repeat" description="ANK" evidence="3">
    <location>
        <begin position="1019"/>
        <end position="1051"/>
    </location>
</feature>
<evidence type="ECO:0000259" key="5">
    <source>
        <dbReference type="Pfam" id="PF01048"/>
    </source>
</evidence>
<dbReference type="SMART" id="SM00248">
    <property type="entry name" value="ANK"/>
    <property type="match status" value="11"/>
</dbReference>
<dbReference type="InterPro" id="IPR027417">
    <property type="entry name" value="P-loop_NTPase"/>
</dbReference>
<gene>
    <name evidence="7" type="ORF">FHL15_009104</name>
</gene>
<dbReference type="Pfam" id="PF24883">
    <property type="entry name" value="NPHP3_N"/>
    <property type="match status" value="1"/>
</dbReference>
<dbReference type="InterPro" id="IPR056884">
    <property type="entry name" value="NPHP3-like_N"/>
</dbReference>
<dbReference type="InterPro" id="IPR000845">
    <property type="entry name" value="Nucleoside_phosphorylase_d"/>
</dbReference>
<feature type="domain" description="Nephrocystin 3-like N-terminal" evidence="6">
    <location>
        <begin position="368"/>
        <end position="539"/>
    </location>
</feature>
<name>A0A553HPW9_9PEZI</name>
<feature type="repeat" description="ANK" evidence="3">
    <location>
        <begin position="1151"/>
        <end position="1183"/>
    </location>
</feature>
<feature type="repeat" description="ANK" evidence="3">
    <location>
        <begin position="986"/>
        <end position="1018"/>
    </location>
</feature>
<feature type="repeat" description="ANK" evidence="3">
    <location>
        <begin position="953"/>
        <end position="985"/>
    </location>
</feature>
<keyword evidence="8" id="KW-1185">Reference proteome</keyword>
<accession>A0A553HPW9</accession>
<evidence type="ECO:0000256" key="3">
    <source>
        <dbReference type="PROSITE-ProRule" id="PRU00023"/>
    </source>
</evidence>
<dbReference type="PANTHER" id="PTHR24171:SF8">
    <property type="entry name" value="BRCA1-ASSOCIATED RING DOMAIN PROTEIN 1"/>
    <property type="match status" value="1"/>
</dbReference>
<feature type="compositionally biased region" description="Polar residues" evidence="4">
    <location>
        <begin position="16"/>
        <end position="29"/>
    </location>
</feature>
<dbReference type="GO" id="GO:0085020">
    <property type="term" value="P:protein K6-linked ubiquitination"/>
    <property type="evidence" value="ECO:0007669"/>
    <property type="project" value="TreeGrafter"/>
</dbReference>
<dbReference type="EMBL" id="VFLP01000060">
    <property type="protein sequence ID" value="TRX90003.1"/>
    <property type="molecule type" value="Genomic_DNA"/>
</dbReference>
<feature type="repeat" description="ANK" evidence="3">
    <location>
        <begin position="1217"/>
        <end position="1249"/>
    </location>
</feature>
<protein>
    <submittedName>
        <fullName evidence="7">Uncharacterized protein</fullName>
    </submittedName>
</protein>
<sequence>MPETHVHRAYPKAPSQRWNQYANSDSQLVPTKRFRDSPNTNNAASQRIESSPPKKLMNSDYTVGWVAALPIERAAAEAMLDHVHLKLPKAPGDTNNYTFGEIEEHNVVIASLPHDGYGTINAATVAGNMHRTFPSLEVFLMVGIAGGAGKDDVRLGDVVVSTKLIQYDLGKALGEKQFETTAIPLRPSQELRMAVAALQAQHEAKPSRIPDILRRIAEQNSHMKSYTSRELLQDMLYKSSYEHPVSESDCDQCDQSKLVKRTPRHNNNPVIHYGVIASGDQVIKYATTRDKLAQQFKALCFEMEGAGIIESLQCLVIRSICDYSDSHKNKQWQRYAAATAAAYTKELLGQMPIIRSRALQIASASNKTCEWILQHPTYLAWLDPEKYTQTHGFLWIRGKPGAGKSTLMKFISTHASKNYPTVISFFFNAKGDNLEYSVEGIYRSLLNQLLDKVPDLQLLDHPHLRLLDSSSHFQWNTGILQDLFSHAIAGLGQRQLVCIVDALDECDESQVLGLVKHFENLGSLALKKKLKLFICLSSRHYPTISIKAGLTFILEDQDGHSKDLEEYVDQKLNFLKEKDALKIKYALLKKAAGVFLWVVLVVRILNDDYSGGRMFGLRARLNEIPLGLHALLRDILQKDNKNGADLLLSIQWILYARVPLDPVEYYSAMAVGLNPGRDSLTERDSWKVTVNKIDRFVSSSSKGLAEVVKSPYPRVQFIHESVRDFLIKDGGICELWPHLRTDFENRGHDRLKDCCYKFIEAQSSNIQELELKTKTGIYTAIYPDFSYSGGETICHLKYAFLAYATSNVLYHADLAAVSVPQQDFLKTFDLQTWIRLSQNFSYIKRRLIVESANNIYRRRSYDYLGEGYDYTLSANIIYILANQGYARLIDNAAAIDGASVHVYGEMYKYPLFAALRYGHNRAVDTILQAAKSRVDCSDPFPQLPPNCETLIVGDHTPLTLAIGCGHMEVIHLLLDQGLLVNTAEPYGQTPLMYAAQINKPQISQLLLDKGADIDARDKNGETVLFYAARSGSLEVSRLLLDRGANIYLKNKNGETALFNAAGHGSLEVSRLLLARGVDIHLKNKNGETALFEVARSGSLEVLQLLLSRGADVNVSDNDGITLLQLAVKEGYEKIAEMLLAQGADPNVPRNDGILPLQLAVKKGYEEIAEMLLAQGADPNVSRNDGTTLLQLAVKGGRKELAEMLLAQGANPNVPRNDGTTPLQLAVKRGRKELAEMLLAQGADPNVPRNDGILPLQLAVKKGYEEIAEMLLAQGADLNVSRNDDLADEANV</sequence>
<feature type="repeat" description="ANK" evidence="3">
    <location>
        <begin position="1184"/>
        <end position="1216"/>
    </location>
</feature>
<keyword evidence="2 3" id="KW-0040">ANK repeat</keyword>
<dbReference type="Proteomes" id="UP000319160">
    <property type="component" value="Unassembled WGS sequence"/>
</dbReference>
<dbReference type="InterPro" id="IPR002110">
    <property type="entry name" value="Ankyrin_rpt"/>
</dbReference>
<feature type="repeat" description="ANK" evidence="3">
    <location>
        <begin position="1052"/>
        <end position="1084"/>
    </location>
</feature>
<dbReference type="Pfam" id="PF12796">
    <property type="entry name" value="Ank_2"/>
    <property type="match status" value="3"/>
</dbReference>
<evidence type="ECO:0000256" key="4">
    <source>
        <dbReference type="SAM" id="MobiDB-lite"/>
    </source>
</evidence>
<comment type="caution">
    <text evidence="7">The sequence shown here is derived from an EMBL/GenBank/DDBJ whole genome shotgun (WGS) entry which is preliminary data.</text>
</comment>
<dbReference type="InterPro" id="IPR036770">
    <property type="entry name" value="Ankyrin_rpt-contain_sf"/>
</dbReference>
<dbReference type="Pfam" id="PF00023">
    <property type="entry name" value="Ank"/>
    <property type="match status" value="2"/>
</dbReference>
<feature type="repeat" description="ANK" evidence="3">
    <location>
        <begin position="1085"/>
        <end position="1117"/>
    </location>
</feature>
<evidence type="ECO:0000256" key="2">
    <source>
        <dbReference type="ARBA" id="ARBA00023043"/>
    </source>
</evidence>
<dbReference type="Pfam" id="PF01048">
    <property type="entry name" value="PNP_UDP_1"/>
    <property type="match status" value="1"/>
</dbReference>
<dbReference type="STRING" id="2512241.A0A553HPW9"/>
<dbReference type="SUPFAM" id="SSF52540">
    <property type="entry name" value="P-loop containing nucleoside triphosphate hydrolases"/>
    <property type="match status" value="1"/>
</dbReference>
<dbReference type="InterPro" id="IPR035994">
    <property type="entry name" value="Nucleoside_phosphorylase_sf"/>
</dbReference>
<dbReference type="GO" id="GO:0009116">
    <property type="term" value="P:nucleoside metabolic process"/>
    <property type="evidence" value="ECO:0007669"/>
    <property type="project" value="InterPro"/>
</dbReference>
<dbReference type="CDD" id="cd09008">
    <property type="entry name" value="MTAN"/>
    <property type="match status" value="1"/>
</dbReference>
<feature type="region of interest" description="Disordered" evidence="4">
    <location>
        <begin position="1"/>
        <end position="53"/>
    </location>
</feature>
<organism evidence="7 8">
    <name type="scientific">Xylaria flabelliformis</name>
    <dbReference type="NCBI Taxonomy" id="2512241"/>
    <lineage>
        <taxon>Eukaryota</taxon>
        <taxon>Fungi</taxon>
        <taxon>Dikarya</taxon>
        <taxon>Ascomycota</taxon>
        <taxon>Pezizomycotina</taxon>
        <taxon>Sordariomycetes</taxon>
        <taxon>Xylariomycetidae</taxon>
        <taxon>Xylariales</taxon>
        <taxon>Xylariaceae</taxon>
        <taxon>Xylaria</taxon>
    </lineage>
</organism>
<feature type="repeat" description="ANK" evidence="3">
    <location>
        <begin position="1118"/>
        <end position="1150"/>
    </location>
</feature>
<dbReference type="Gene3D" id="1.25.40.20">
    <property type="entry name" value="Ankyrin repeat-containing domain"/>
    <property type="match status" value="2"/>
</dbReference>